<accession>A0A8W8JXK5</accession>
<dbReference type="Proteomes" id="UP000005408">
    <property type="component" value="Unassembled WGS sequence"/>
</dbReference>
<protein>
    <submittedName>
        <fullName evidence="2">Uncharacterized protein</fullName>
    </submittedName>
</protein>
<organism evidence="2 3">
    <name type="scientific">Magallana gigas</name>
    <name type="common">Pacific oyster</name>
    <name type="synonym">Crassostrea gigas</name>
    <dbReference type="NCBI Taxonomy" id="29159"/>
    <lineage>
        <taxon>Eukaryota</taxon>
        <taxon>Metazoa</taxon>
        <taxon>Spiralia</taxon>
        <taxon>Lophotrochozoa</taxon>
        <taxon>Mollusca</taxon>
        <taxon>Bivalvia</taxon>
        <taxon>Autobranchia</taxon>
        <taxon>Pteriomorphia</taxon>
        <taxon>Ostreida</taxon>
        <taxon>Ostreoidea</taxon>
        <taxon>Ostreidae</taxon>
        <taxon>Magallana</taxon>
    </lineage>
</organism>
<dbReference type="EnsemblMetazoa" id="G20735.1">
    <property type="protein sequence ID" value="G20735.1:cds"/>
    <property type="gene ID" value="G20735"/>
</dbReference>
<feature type="compositionally biased region" description="Polar residues" evidence="1">
    <location>
        <begin position="94"/>
        <end position="108"/>
    </location>
</feature>
<dbReference type="AlphaFoldDB" id="A0A8W8JXK5"/>
<evidence type="ECO:0000256" key="1">
    <source>
        <dbReference type="SAM" id="MobiDB-lite"/>
    </source>
</evidence>
<name>A0A8W8JXK5_MAGGI</name>
<feature type="region of interest" description="Disordered" evidence="1">
    <location>
        <begin position="45"/>
        <end position="109"/>
    </location>
</feature>
<keyword evidence="3" id="KW-1185">Reference proteome</keyword>
<evidence type="ECO:0000313" key="2">
    <source>
        <dbReference type="EnsemblMetazoa" id="G20735.1:cds"/>
    </source>
</evidence>
<reference evidence="2" key="1">
    <citation type="submission" date="2022-08" db="UniProtKB">
        <authorList>
            <consortium name="EnsemblMetazoa"/>
        </authorList>
    </citation>
    <scope>IDENTIFICATION</scope>
    <source>
        <strain evidence="2">05x7-T-G4-1.051#20</strain>
    </source>
</reference>
<sequence length="286" mass="33041">MHYLFLNTRGILYNTDGQYYIKCKLSPRRMSSFFNWLCFPNRRTRSKRKTKRDRNQNDDGGFTSVQQKRKLSRLAQSADHIRKQASFNEREGNYTITSETKQPDSSIPNKRRRVQDIFNVAHSDCSNNVRDSETGDGTPIRTHADFGSEYTPKIYCYDHTSFRRTSESMYGYVPKIVQTCSASKALEGDRVDDFFSNLHEDNSLHQFGNMNSRNFKHSPLVPRFTLPLSQSQTSVLTADKISLIESEETPNVLDYCQFPPNISSRVNSILEASFDSMWNSNGEVLY</sequence>
<evidence type="ECO:0000313" key="3">
    <source>
        <dbReference type="Proteomes" id="UP000005408"/>
    </source>
</evidence>
<proteinExistence type="predicted"/>